<evidence type="ECO:0000259" key="2">
    <source>
        <dbReference type="PROSITE" id="PS50983"/>
    </source>
</evidence>
<dbReference type="CDD" id="cd01147">
    <property type="entry name" value="HemV-2"/>
    <property type="match status" value="1"/>
</dbReference>
<dbReference type="Proteomes" id="UP000321638">
    <property type="component" value="Unassembled WGS sequence"/>
</dbReference>
<dbReference type="Pfam" id="PF01497">
    <property type="entry name" value="Peripla_BP_2"/>
    <property type="match status" value="1"/>
</dbReference>
<feature type="signal peptide" evidence="1">
    <location>
        <begin position="1"/>
        <end position="26"/>
    </location>
</feature>
<dbReference type="PROSITE" id="PS50983">
    <property type="entry name" value="FE_B12_PBP"/>
    <property type="match status" value="1"/>
</dbReference>
<dbReference type="InterPro" id="IPR050902">
    <property type="entry name" value="ABC_Transporter_SBP"/>
</dbReference>
<dbReference type="GO" id="GO:0071281">
    <property type="term" value="P:cellular response to iron ion"/>
    <property type="evidence" value="ECO:0007669"/>
    <property type="project" value="TreeGrafter"/>
</dbReference>
<name>A0A5C8PHJ6_9HYPH</name>
<keyword evidence="4" id="KW-1185">Reference proteome</keyword>
<gene>
    <name evidence="3" type="ORF">FHP25_21755</name>
</gene>
<dbReference type="PANTHER" id="PTHR30535:SF34">
    <property type="entry name" value="MOLYBDATE-BINDING PROTEIN MOLA"/>
    <property type="match status" value="1"/>
</dbReference>
<dbReference type="SUPFAM" id="SSF53807">
    <property type="entry name" value="Helical backbone' metal receptor"/>
    <property type="match status" value="1"/>
</dbReference>
<evidence type="ECO:0000256" key="1">
    <source>
        <dbReference type="SAM" id="SignalP"/>
    </source>
</evidence>
<reference evidence="3 4" key="1">
    <citation type="submission" date="2019-06" db="EMBL/GenBank/DDBJ databases">
        <title>New taxonomy in bacterial strain CC-CFT640, isolated from vineyard.</title>
        <authorList>
            <person name="Lin S.-Y."/>
            <person name="Tsai C.-F."/>
            <person name="Young C.-C."/>
        </authorList>
    </citation>
    <scope>NUCLEOTIDE SEQUENCE [LARGE SCALE GENOMIC DNA]</scope>
    <source>
        <strain evidence="3 4">CC-CFT640</strain>
    </source>
</reference>
<feature type="chain" id="PRO_5022879427" evidence="1">
    <location>
        <begin position="27"/>
        <end position="358"/>
    </location>
</feature>
<comment type="caution">
    <text evidence="3">The sequence shown here is derived from an EMBL/GenBank/DDBJ whole genome shotgun (WGS) entry which is preliminary data.</text>
</comment>
<dbReference type="OrthoDB" id="9775594at2"/>
<dbReference type="EMBL" id="VDUZ01000026">
    <property type="protein sequence ID" value="TXL73312.1"/>
    <property type="molecule type" value="Genomic_DNA"/>
</dbReference>
<dbReference type="RefSeq" id="WP_147849082.1">
    <property type="nucleotide sequence ID" value="NZ_VDUZ01000026.1"/>
</dbReference>
<proteinExistence type="predicted"/>
<dbReference type="InterPro" id="IPR002491">
    <property type="entry name" value="ABC_transptr_periplasmic_BD"/>
</dbReference>
<dbReference type="Gene3D" id="3.40.50.1980">
    <property type="entry name" value="Nitrogenase molybdenum iron protein domain"/>
    <property type="match status" value="2"/>
</dbReference>
<sequence>MSTDFDRRPWRWFRLAPLLASLCLLAAATLDAAAQRRAVTDGAGRTVEVPARITRVLAAGPPASVLLYTLAPDLMAGWVHAPSPEEKAYLAAPYRDMPAHGRLTGRGNTASIEAILAQKPDLILDVGGTDATYVSLADRVQQQTGIPYLLLDGLFARTATTYRTLGRILGREDRAETLARYAETTMQDMRRRIDAVPAARHPGVYYGRGPRGLETGLAGSINMEVLEAIGARNVAAAAGRGGLTTVSPEQILAWNPDVILALEPQFYRDVAQNPLWSGIKAVRDRRIYRVPSLPYGWFDSPPGVNRLIAIQWLAAVLYPEIGAPSLRPATRAFYDQFYHVQLTDDLLDALLRDATPPP</sequence>
<organism evidence="3 4">
    <name type="scientific">Vineibacter terrae</name>
    <dbReference type="NCBI Taxonomy" id="2586908"/>
    <lineage>
        <taxon>Bacteria</taxon>
        <taxon>Pseudomonadati</taxon>
        <taxon>Pseudomonadota</taxon>
        <taxon>Alphaproteobacteria</taxon>
        <taxon>Hyphomicrobiales</taxon>
        <taxon>Vineibacter</taxon>
    </lineage>
</organism>
<protein>
    <submittedName>
        <fullName evidence="3">Iron ABC transporter substrate-binding protein</fullName>
    </submittedName>
</protein>
<dbReference type="Gene3D" id="1.20.58.2180">
    <property type="match status" value="1"/>
</dbReference>
<evidence type="ECO:0000313" key="4">
    <source>
        <dbReference type="Proteomes" id="UP000321638"/>
    </source>
</evidence>
<keyword evidence="1" id="KW-0732">Signal</keyword>
<feature type="domain" description="Fe/B12 periplasmic-binding" evidence="2">
    <location>
        <begin position="55"/>
        <end position="321"/>
    </location>
</feature>
<evidence type="ECO:0000313" key="3">
    <source>
        <dbReference type="EMBL" id="TXL73312.1"/>
    </source>
</evidence>
<accession>A0A5C8PHJ6</accession>
<dbReference type="PANTHER" id="PTHR30535">
    <property type="entry name" value="VITAMIN B12-BINDING PROTEIN"/>
    <property type="match status" value="1"/>
</dbReference>
<dbReference type="AlphaFoldDB" id="A0A5C8PHJ6"/>